<dbReference type="SMART" id="SM00387">
    <property type="entry name" value="HATPase_c"/>
    <property type="match status" value="1"/>
</dbReference>
<name>W4Q418_9BACI</name>
<evidence type="ECO:0000256" key="3">
    <source>
        <dbReference type="ARBA" id="ARBA00022553"/>
    </source>
</evidence>
<evidence type="ECO:0000256" key="8">
    <source>
        <dbReference type="ARBA" id="ARBA00023012"/>
    </source>
</evidence>
<dbReference type="Pfam" id="PF00512">
    <property type="entry name" value="HisKA"/>
    <property type="match status" value="1"/>
</dbReference>
<evidence type="ECO:0000256" key="9">
    <source>
        <dbReference type="SAM" id="Phobius"/>
    </source>
</evidence>
<keyword evidence="7" id="KW-0067">ATP-binding</keyword>
<keyword evidence="4" id="KW-0808">Transferase</keyword>
<protein>
    <recommendedName>
        <fullName evidence="2">histidine kinase</fullName>
        <ecNumber evidence="2">2.7.13.3</ecNumber>
    </recommendedName>
</protein>
<organism evidence="11 12">
    <name type="scientific">Halalkalibacter wakoensis JCM 9140</name>
    <dbReference type="NCBI Taxonomy" id="1236970"/>
    <lineage>
        <taxon>Bacteria</taxon>
        <taxon>Bacillati</taxon>
        <taxon>Bacillota</taxon>
        <taxon>Bacilli</taxon>
        <taxon>Bacillales</taxon>
        <taxon>Bacillaceae</taxon>
        <taxon>Halalkalibacter</taxon>
    </lineage>
</organism>
<evidence type="ECO:0000313" key="12">
    <source>
        <dbReference type="Proteomes" id="UP000018890"/>
    </source>
</evidence>
<keyword evidence="9" id="KW-0812">Transmembrane</keyword>
<dbReference type="OrthoDB" id="9815750at2"/>
<evidence type="ECO:0000256" key="1">
    <source>
        <dbReference type="ARBA" id="ARBA00000085"/>
    </source>
</evidence>
<dbReference type="Gene3D" id="3.30.565.10">
    <property type="entry name" value="Histidine kinase-like ATPase, C-terminal domain"/>
    <property type="match status" value="1"/>
</dbReference>
<dbReference type="SMART" id="SM00388">
    <property type="entry name" value="HisKA"/>
    <property type="match status" value="1"/>
</dbReference>
<keyword evidence="9" id="KW-0472">Membrane</keyword>
<dbReference type="CDD" id="cd00082">
    <property type="entry name" value="HisKA"/>
    <property type="match status" value="1"/>
</dbReference>
<keyword evidence="12" id="KW-1185">Reference proteome</keyword>
<dbReference type="EMBL" id="BAUT01000018">
    <property type="protein sequence ID" value="GAE26109.1"/>
    <property type="molecule type" value="Genomic_DNA"/>
</dbReference>
<evidence type="ECO:0000256" key="5">
    <source>
        <dbReference type="ARBA" id="ARBA00022741"/>
    </source>
</evidence>
<dbReference type="PROSITE" id="PS51257">
    <property type="entry name" value="PROKAR_LIPOPROTEIN"/>
    <property type="match status" value="1"/>
</dbReference>
<accession>W4Q418</accession>
<dbReference type="InterPro" id="IPR004358">
    <property type="entry name" value="Sig_transdc_His_kin-like_C"/>
</dbReference>
<evidence type="ECO:0000256" key="4">
    <source>
        <dbReference type="ARBA" id="ARBA00022679"/>
    </source>
</evidence>
<proteinExistence type="predicted"/>
<dbReference type="PROSITE" id="PS50109">
    <property type="entry name" value="HIS_KIN"/>
    <property type="match status" value="1"/>
</dbReference>
<dbReference type="STRING" id="1236970.JCM9140_2137"/>
<dbReference type="Gene3D" id="1.10.287.130">
    <property type="match status" value="1"/>
</dbReference>
<keyword evidence="3" id="KW-0597">Phosphoprotein</keyword>
<reference evidence="11" key="1">
    <citation type="journal article" date="2014" name="Genome Announc.">
        <title>Draft Genome Sequences of Three Alkaliphilic Bacillus Strains, Bacillus wakoensis JCM 9140T, Bacillus akibai JCM 9157T, and Bacillus hemicellulosilyticus JCM 9152T.</title>
        <authorList>
            <person name="Yuki M."/>
            <person name="Oshima K."/>
            <person name="Suda W."/>
            <person name="Oshida Y."/>
            <person name="Kitamura K."/>
            <person name="Iida T."/>
            <person name="Hattori M."/>
            <person name="Ohkuma M."/>
        </authorList>
    </citation>
    <scope>NUCLEOTIDE SEQUENCE [LARGE SCALE GENOMIC DNA]</scope>
    <source>
        <strain evidence="11">JCM 9140</strain>
    </source>
</reference>
<keyword evidence="5" id="KW-0547">Nucleotide-binding</keyword>
<dbReference type="AlphaFoldDB" id="W4Q418"/>
<evidence type="ECO:0000256" key="2">
    <source>
        <dbReference type="ARBA" id="ARBA00012438"/>
    </source>
</evidence>
<sequence>MFKVKVVEMMVLALFVSVGCVLILYMFQGFLVQLGATGLFVFMLLFYVRRKWEEDDRLKMASIMKDAPIAIMIVKEHKIVNLNQKALNLLMGSKKRVIRGKDVTEFISFSNNQLTKVSGETVDVELQKASEGLQEKNHTFVLFIKDLQQDKEKEALIQHYEQLSVLGELAAGIAHEIRNPITSLKGFLQLIETDHSNSSSKSYTKIMLSEIERINLIVSELLVLGKPKELNKNKHHFFEIIQLVVTLTKTQAIIYNIEIKFNFDPSLKHVNIYCDDNKLKQVFINIIRNAIEAMKKEGTIVIDVTQVNDRLKVAFIDEGKGIPKEKMESIGKQFFTTKENGTGLGLMISNHIIKEHNGNMTMESEEGKGTKVFIELPINS</sequence>
<dbReference type="GO" id="GO:0005524">
    <property type="term" value="F:ATP binding"/>
    <property type="evidence" value="ECO:0007669"/>
    <property type="project" value="UniProtKB-KW"/>
</dbReference>
<dbReference type="EC" id="2.7.13.3" evidence="2"/>
<dbReference type="InterPro" id="IPR036890">
    <property type="entry name" value="HATPase_C_sf"/>
</dbReference>
<dbReference type="SUPFAM" id="SSF47384">
    <property type="entry name" value="Homodimeric domain of signal transducing histidine kinase"/>
    <property type="match status" value="1"/>
</dbReference>
<dbReference type="Proteomes" id="UP000018890">
    <property type="component" value="Unassembled WGS sequence"/>
</dbReference>
<comment type="catalytic activity">
    <reaction evidence="1">
        <text>ATP + protein L-histidine = ADP + protein N-phospho-L-histidine.</text>
        <dbReference type="EC" id="2.7.13.3"/>
    </reaction>
</comment>
<dbReference type="InterPro" id="IPR036097">
    <property type="entry name" value="HisK_dim/P_sf"/>
</dbReference>
<gene>
    <name evidence="11" type="ORF">JCM9140_2137</name>
</gene>
<dbReference type="Pfam" id="PF02518">
    <property type="entry name" value="HATPase_c"/>
    <property type="match status" value="1"/>
</dbReference>
<dbReference type="InterPro" id="IPR003594">
    <property type="entry name" value="HATPase_dom"/>
</dbReference>
<dbReference type="InterPro" id="IPR003661">
    <property type="entry name" value="HisK_dim/P_dom"/>
</dbReference>
<dbReference type="RefSeq" id="WP_052002167.1">
    <property type="nucleotide sequence ID" value="NZ_BAUT01000018.1"/>
</dbReference>
<dbReference type="PRINTS" id="PR00344">
    <property type="entry name" value="BCTRLSENSOR"/>
</dbReference>
<dbReference type="InterPro" id="IPR005467">
    <property type="entry name" value="His_kinase_dom"/>
</dbReference>
<dbReference type="PANTHER" id="PTHR43065:SF34">
    <property type="entry name" value="SPORULATION KINASE A"/>
    <property type="match status" value="1"/>
</dbReference>
<dbReference type="GO" id="GO:0000155">
    <property type="term" value="F:phosphorelay sensor kinase activity"/>
    <property type="evidence" value="ECO:0007669"/>
    <property type="project" value="InterPro"/>
</dbReference>
<evidence type="ECO:0000259" key="10">
    <source>
        <dbReference type="PROSITE" id="PS50109"/>
    </source>
</evidence>
<evidence type="ECO:0000256" key="7">
    <source>
        <dbReference type="ARBA" id="ARBA00022840"/>
    </source>
</evidence>
<evidence type="ECO:0000256" key="6">
    <source>
        <dbReference type="ARBA" id="ARBA00022777"/>
    </source>
</evidence>
<keyword evidence="8" id="KW-0902">Two-component regulatory system</keyword>
<comment type="caution">
    <text evidence="11">The sequence shown here is derived from an EMBL/GenBank/DDBJ whole genome shotgun (WGS) entry which is preliminary data.</text>
</comment>
<feature type="domain" description="Histidine kinase" evidence="10">
    <location>
        <begin position="172"/>
        <end position="380"/>
    </location>
</feature>
<dbReference type="SUPFAM" id="SSF55874">
    <property type="entry name" value="ATPase domain of HSP90 chaperone/DNA topoisomerase II/histidine kinase"/>
    <property type="match status" value="1"/>
</dbReference>
<keyword evidence="9" id="KW-1133">Transmembrane helix</keyword>
<dbReference type="PANTHER" id="PTHR43065">
    <property type="entry name" value="SENSOR HISTIDINE KINASE"/>
    <property type="match status" value="1"/>
</dbReference>
<feature type="transmembrane region" description="Helical" evidence="9">
    <location>
        <begin position="7"/>
        <end position="25"/>
    </location>
</feature>
<keyword evidence="6" id="KW-0418">Kinase</keyword>
<evidence type="ECO:0000313" key="11">
    <source>
        <dbReference type="EMBL" id="GAE26109.1"/>
    </source>
</evidence>